<dbReference type="EMBL" id="JACIDW010000032">
    <property type="protein sequence ID" value="MBB3967121.1"/>
    <property type="molecule type" value="Genomic_DNA"/>
</dbReference>
<evidence type="ECO:0000313" key="2">
    <source>
        <dbReference type="Proteomes" id="UP000582090"/>
    </source>
</evidence>
<name>A0A7W6GEW9_9HYPH</name>
<comment type="caution">
    <text evidence="1">The sequence shown here is derived from an EMBL/GenBank/DDBJ whole genome shotgun (WGS) entry which is preliminary data.</text>
</comment>
<dbReference type="RefSeq" id="WP_183902549.1">
    <property type="nucleotide sequence ID" value="NZ_JACIDW010000032.1"/>
</dbReference>
<dbReference type="Proteomes" id="UP000582090">
    <property type="component" value="Unassembled WGS sequence"/>
</dbReference>
<sequence>MDKKIRVKIQQKRQIFIHNDLANAAFHFKERVDQKQKADDRHTIGLDMMGCIITLSFTNEARMNFLGYKLIDGWNEWQPVKAKVKAVAKALGISADFGSRPYSTIMEVKEFRDTFAHGKPIVVESTHEEITTQAELDRHNILQPEWMRFMTYEFVQKAHGDLEQIWTEMMGKANLSVFETMTQGGRSIQFIDYVND</sequence>
<accession>A0A7W6GEW9</accession>
<organism evidence="1 2">
    <name type="scientific">Rhizobium metallidurans</name>
    <dbReference type="NCBI Taxonomy" id="1265931"/>
    <lineage>
        <taxon>Bacteria</taxon>
        <taxon>Pseudomonadati</taxon>
        <taxon>Pseudomonadota</taxon>
        <taxon>Alphaproteobacteria</taxon>
        <taxon>Hyphomicrobiales</taxon>
        <taxon>Rhizobiaceae</taxon>
        <taxon>Rhizobium/Agrobacterium group</taxon>
        <taxon>Rhizobium</taxon>
    </lineage>
</organism>
<keyword evidence="2" id="KW-1185">Reference proteome</keyword>
<protein>
    <submittedName>
        <fullName evidence="1">Uncharacterized protein</fullName>
    </submittedName>
</protein>
<reference evidence="1 2" key="1">
    <citation type="submission" date="2020-08" db="EMBL/GenBank/DDBJ databases">
        <title>Genomic Encyclopedia of Type Strains, Phase IV (KMG-IV): sequencing the most valuable type-strain genomes for metagenomic binning, comparative biology and taxonomic classification.</title>
        <authorList>
            <person name="Goeker M."/>
        </authorList>
    </citation>
    <scope>NUCLEOTIDE SEQUENCE [LARGE SCALE GENOMIC DNA]</scope>
    <source>
        <strain evidence="1 2">DSM 26575</strain>
    </source>
</reference>
<dbReference type="AlphaFoldDB" id="A0A7W6GEW9"/>
<evidence type="ECO:0000313" key="1">
    <source>
        <dbReference type="EMBL" id="MBB3967121.1"/>
    </source>
</evidence>
<proteinExistence type="predicted"/>
<gene>
    <name evidence="1" type="ORF">GGQ67_004816</name>
</gene>